<evidence type="ECO:0000313" key="3">
    <source>
        <dbReference type="Proteomes" id="UP001153678"/>
    </source>
</evidence>
<dbReference type="Proteomes" id="UP001153678">
    <property type="component" value="Unassembled WGS sequence"/>
</dbReference>
<evidence type="ECO:0000313" key="2">
    <source>
        <dbReference type="EMBL" id="CAI2200540.1"/>
    </source>
</evidence>
<dbReference type="EMBL" id="CAMKVN010024631">
    <property type="protein sequence ID" value="CAI2200540.1"/>
    <property type="molecule type" value="Genomic_DNA"/>
</dbReference>
<keyword evidence="3" id="KW-1185">Reference proteome</keyword>
<feature type="non-terminal residue" evidence="2">
    <location>
        <position position="1"/>
    </location>
</feature>
<protein>
    <submittedName>
        <fullName evidence="2">18322_t:CDS:1</fullName>
    </submittedName>
</protein>
<feature type="region of interest" description="Disordered" evidence="1">
    <location>
        <begin position="1"/>
        <end position="39"/>
    </location>
</feature>
<evidence type="ECO:0000256" key="1">
    <source>
        <dbReference type="SAM" id="MobiDB-lite"/>
    </source>
</evidence>
<sequence>SKEHLNSTDTNTEVIEESVNRSRSNTRKFEKSVNRPRSNTRKLEKFVNRLQSNTRKTKIPEINLFSNNDFIFQTSSSNTTRIGETLTMPLLDITSSKVSQGSKESAE</sequence>
<feature type="non-terminal residue" evidence="2">
    <location>
        <position position="107"/>
    </location>
</feature>
<organism evidence="2 3">
    <name type="scientific">Funneliformis geosporum</name>
    <dbReference type="NCBI Taxonomy" id="1117311"/>
    <lineage>
        <taxon>Eukaryota</taxon>
        <taxon>Fungi</taxon>
        <taxon>Fungi incertae sedis</taxon>
        <taxon>Mucoromycota</taxon>
        <taxon>Glomeromycotina</taxon>
        <taxon>Glomeromycetes</taxon>
        <taxon>Glomerales</taxon>
        <taxon>Glomeraceae</taxon>
        <taxon>Funneliformis</taxon>
    </lineage>
</organism>
<reference evidence="2" key="1">
    <citation type="submission" date="2022-08" db="EMBL/GenBank/DDBJ databases">
        <authorList>
            <person name="Kallberg Y."/>
            <person name="Tangrot J."/>
            <person name="Rosling A."/>
        </authorList>
    </citation>
    <scope>NUCLEOTIDE SEQUENCE</scope>
    <source>
        <strain evidence="2">Wild A</strain>
    </source>
</reference>
<accession>A0A9W4TC09</accession>
<name>A0A9W4TC09_9GLOM</name>
<gene>
    <name evidence="2" type="ORF">FWILDA_LOCUS19620</name>
</gene>
<dbReference type="AlphaFoldDB" id="A0A9W4TC09"/>
<proteinExistence type="predicted"/>
<comment type="caution">
    <text evidence="2">The sequence shown here is derived from an EMBL/GenBank/DDBJ whole genome shotgun (WGS) entry which is preliminary data.</text>
</comment>